<protein>
    <submittedName>
        <fullName evidence="6">TetR family transcriptional regulator</fullName>
    </submittedName>
</protein>
<dbReference type="PANTHER" id="PTHR47506:SF1">
    <property type="entry name" value="HTH-TYPE TRANSCRIPTIONAL REGULATOR YJDC"/>
    <property type="match status" value="1"/>
</dbReference>
<dbReference type="AlphaFoldDB" id="A0A0A0J5C1"/>
<keyword evidence="1" id="KW-0805">Transcription regulation</keyword>
<keyword evidence="2 4" id="KW-0238">DNA-binding</keyword>
<evidence type="ECO:0000259" key="5">
    <source>
        <dbReference type="PROSITE" id="PS50977"/>
    </source>
</evidence>
<proteinExistence type="predicted"/>
<dbReference type="SUPFAM" id="SSF46689">
    <property type="entry name" value="Homeodomain-like"/>
    <property type="match status" value="1"/>
</dbReference>
<evidence type="ECO:0000256" key="4">
    <source>
        <dbReference type="PROSITE-ProRule" id="PRU00335"/>
    </source>
</evidence>
<evidence type="ECO:0000256" key="2">
    <source>
        <dbReference type="ARBA" id="ARBA00023125"/>
    </source>
</evidence>
<dbReference type="Gene3D" id="1.10.357.10">
    <property type="entry name" value="Tetracycline Repressor, domain 2"/>
    <property type="match status" value="1"/>
</dbReference>
<dbReference type="OrthoDB" id="3819648at2"/>
<accession>A0A0A0J5C1</accession>
<dbReference type="RefSeq" id="WP_035916841.1">
    <property type="nucleotide sequence ID" value="NZ_AVPJ01000009.1"/>
</dbReference>
<dbReference type="InterPro" id="IPR009057">
    <property type="entry name" value="Homeodomain-like_sf"/>
</dbReference>
<comment type="caution">
    <text evidence="6">The sequence shown here is derived from an EMBL/GenBank/DDBJ whole genome shotgun (WGS) entry which is preliminary data.</text>
</comment>
<reference evidence="6 7" key="1">
    <citation type="submission" date="2013-08" db="EMBL/GenBank/DDBJ databases">
        <title>The genome sequence of Knoellia sinensis.</title>
        <authorList>
            <person name="Zhu W."/>
            <person name="Wang G."/>
        </authorList>
    </citation>
    <scope>NUCLEOTIDE SEQUENCE [LARGE SCALE GENOMIC DNA]</scope>
    <source>
        <strain evidence="6 7">KCTC 19936</strain>
    </source>
</reference>
<dbReference type="Pfam" id="PF00440">
    <property type="entry name" value="TetR_N"/>
    <property type="match status" value="1"/>
</dbReference>
<dbReference type="STRING" id="1385520.N802_19520"/>
<dbReference type="PANTHER" id="PTHR47506">
    <property type="entry name" value="TRANSCRIPTIONAL REGULATORY PROTEIN"/>
    <property type="match status" value="1"/>
</dbReference>
<evidence type="ECO:0000256" key="3">
    <source>
        <dbReference type="ARBA" id="ARBA00023163"/>
    </source>
</evidence>
<evidence type="ECO:0000256" key="1">
    <source>
        <dbReference type="ARBA" id="ARBA00023015"/>
    </source>
</evidence>
<dbReference type="GO" id="GO:0003677">
    <property type="term" value="F:DNA binding"/>
    <property type="evidence" value="ECO:0007669"/>
    <property type="project" value="UniProtKB-UniRule"/>
</dbReference>
<organism evidence="6 7">
    <name type="scientific">Knoellia sinensis KCTC 19936</name>
    <dbReference type="NCBI Taxonomy" id="1385520"/>
    <lineage>
        <taxon>Bacteria</taxon>
        <taxon>Bacillati</taxon>
        <taxon>Actinomycetota</taxon>
        <taxon>Actinomycetes</taxon>
        <taxon>Micrococcales</taxon>
        <taxon>Intrasporangiaceae</taxon>
        <taxon>Knoellia</taxon>
    </lineage>
</organism>
<sequence length="196" mass="21104">MATGKRQSLGPADWTRAALDALARGGLAAVAVEPLAKELGTTKGSFYWHFADRNALLAATLKLWERRDTERVVASLDEAPDPLSRLRRLLHLAFSSVGDGEAETAGTVELALQASASQPLVAETLARVTKRRLEVLSALYVELGLAPARARDRALLAYTAYLGHAQIAHATPDLMPRGRAFTTHVDDVVKALVDVD</sequence>
<evidence type="ECO:0000313" key="7">
    <source>
        <dbReference type="Proteomes" id="UP000030002"/>
    </source>
</evidence>
<dbReference type="InterPro" id="IPR001647">
    <property type="entry name" value="HTH_TetR"/>
</dbReference>
<dbReference type="Proteomes" id="UP000030002">
    <property type="component" value="Unassembled WGS sequence"/>
</dbReference>
<dbReference type="PROSITE" id="PS50977">
    <property type="entry name" value="HTH_TETR_2"/>
    <property type="match status" value="1"/>
</dbReference>
<keyword evidence="3" id="KW-0804">Transcription</keyword>
<evidence type="ECO:0000313" key="6">
    <source>
        <dbReference type="EMBL" id="KGN31944.1"/>
    </source>
</evidence>
<feature type="DNA-binding region" description="H-T-H motif" evidence="4">
    <location>
        <begin position="31"/>
        <end position="50"/>
    </location>
</feature>
<name>A0A0A0J5C1_9MICO</name>
<feature type="domain" description="HTH tetR-type" evidence="5">
    <location>
        <begin position="8"/>
        <end position="68"/>
    </location>
</feature>
<keyword evidence="7" id="KW-1185">Reference proteome</keyword>
<dbReference type="EMBL" id="AVPJ01000009">
    <property type="protein sequence ID" value="KGN31944.1"/>
    <property type="molecule type" value="Genomic_DNA"/>
</dbReference>
<gene>
    <name evidence="6" type="ORF">N802_19520</name>
</gene>
<dbReference type="eggNOG" id="COG1309">
    <property type="taxonomic scope" value="Bacteria"/>
</dbReference>